<keyword evidence="2" id="KW-0722">Serine protease inhibitor</keyword>
<evidence type="ECO:0000259" key="6">
    <source>
        <dbReference type="PROSITE" id="PS51465"/>
    </source>
</evidence>
<comment type="caution">
    <text evidence="7">The sequence shown here is derived from an EMBL/GenBank/DDBJ whole genome shotgun (WGS) entry which is preliminary data.</text>
</comment>
<dbReference type="InterPro" id="IPR050653">
    <property type="entry name" value="Prot_Inhib_GrowthFact_Antg"/>
</dbReference>
<feature type="domain" description="Kazal-like" evidence="6">
    <location>
        <begin position="174"/>
        <end position="223"/>
    </location>
</feature>
<feature type="chain" id="PRO_5036501930" description="Kazal-like domain-containing protein" evidence="5">
    <location>
        <begin position="19"/>
        <end position="350"/>
    </location>
</feature>
<dbReference type="EMBL" id="BMAW01063989">
    <property type="protein sequence ID" value="GFT42851.1"/>
    <property type="molecule type" value="Genomic_DNA"/>
</dbReference>
<organism evidence="7 8">
    <name type="scientific">Nephila pilipes</name>
    <name type="common">Giant wood spider</name>
    <name type="synonym">Nephila maculata</name>
    <dbReference type="NCBI Taxonomy" id="299642"/>
    <lineage>
        <taxon>Eukaryota</taxon>
        <taxon>Metazoa</taxon>
        <taxon>Ecdysozoa</taxon>
        <taxon>Arthropoda</taxon>
        <taxon>Chelicerata</taxon>
        <taxon>Arachnida</taxon>
        <taxon>Araneae</taxon>
        <taxon>Araneomorphae</taxon>
        <taxon>Entelegynae</taxon>
        <taxon>Araneoidea</taxon>
        <taxon>Nephilidae</taxon>
        <taxon>Nephila</taxon>
    </lineage>
</organism>
<keyword evidence="5" id="KW-0732">Signal</keyword>
<reference evidence="7" key="1">
    <citation type="submission" date="2020-08" db="EMBL/GenBank/DDBJ databases">
        <title>Multicomponent nature underlies the extraordinary mechanical properties of spider dragline silk.</title>
        <authorList>
            <person name="Kono N."/>
            <person name="Nakamura H."/>
            <person name="Mori M."/>
            <person name="Yoshida Y."/>
            <person name="Ohtoshi R."/>
            <person name="Malay A.D."/>
            <person name="Moran D.A.P."/>
            <person name="Tomita M."/>
            <person name="Numata K."/>
            <person name="Arakawa K."/>
        </authorList>
    </citation>
    <scope>NUCLEOTIDE SEQUENCE</scope>
</reference>
<evidence type="ECO:0000256" key="5">
    <source>
        <dbReference type="SAM" id="SignalP"/>
    </source>
</evidence>
<evidence type="ECO:0000256" key="2">
    <source>
        <dbReference type="ARBA" id="ARBA00022900"/>
    </source>
</evidence>
<protein>
    <recommendedName>
        <fullName evidence="6">Kazal-like domain-containing protein</fullName>
    </recommendedName>
</protein>
<feature type="region of interest" description="Disordered" evidence="4">
    <location>
        <begin position="76"/>
        <end position="105"/>
    </location>
</feature>
<dbReference type="Proteomes" id="UP000887013">
    <property type="component" value="Unassembled WGS sequence"/>
</dbReference>
<keyword evidence="8" id="KW-1185">Reference proteome</keyword>
<name>A0A8X6NYM8_NEPPI</name>
<accession>A0A8X6NYM8</accession>
<dbReference type="OrthoDB" id="6614329at2759"/>
<evidence type="ECO:0000313" key="8">
    <source>
        <dbReference type="Proteomes" id="UP000887013"/>
    </source>
</evidence>
<dbReference type="SMART" id="SM00280">
    <property type="entry name" value="KAZAL"/>
    <property type="match status" value="4"/>
</dbReference>
<dbReference type="PROSITE" id="PS51465">
    <property type="entry name" value="KAZAL_2"/>
    <property type="match status" value="3"/>
</dbReference>
<gene>
    <name evidence="7" type="primary">NCL1_37746</name>
    <name evidence="7" type="ORF">NPIL_658481</name>
</gene>
<dbReference type="InterPro" id="IPR036058">
    <property type="entry name" value="Kazal_dom_sf"/>
</dbReference>
<proteinExistence type="predicted"/>
<dbReference type="SUPFAM" id="SSF100895">
    <property type="entry name" value="Kazal-type serine protease inhibitors"/>
    <property type="match status" value="4"/>
</dbReference>
<dbReference type="PANTHER" id="PTHR10913:SF45">
    <property type="entry name" value="FOLLISTATIN, ISOFORM A-RELATED"/>
    <property type="match status" value="1"/>
</dbReference>
<dbReference type="AlphaFoldDB" id="A0A8X6NYM8"/>
<dbReference type="PANTHER" id="PTHR10913">
    <property type="entry name" value="FOLLISTATIN-RELATED"/>
    <property type="match status" value="1"/>
</dbReference>
<sequence>MVPPALLILQILATLATGQLEDPGIIDTEYDYEILPSVEAETEPFKDYIPMSEENGRKFLEGLVIEAGRHVLFPELYPPDNERATSENDPYNRQELPNKNLSPKFFEMNGQPEYEEVYNRRTRGGVPKCPEDCTVYRPVCGSDGKVYPSECHMLKENCGQANVSRGSWTKCRGKHYLCPSHCLDINDPVCASDGRIYHNICVLRKRNCGYSVEVKAKSLNCIEKNVGERYMLEEKFRRQMRKLVDGCPTKCPEISKPVCGSNGVIYYNECFMKIQTCGLGVTAVAMAGCVFIPRCPEVCLPFHDPICASDGKIYINQCRMMQENCGKDVKKMPASFCVSGTRGSSLRARP</sequence>
<keyword evidence="3" id="KW-1015">Disulfide bond</keyword>
<dbReference type="InterPro" id="IPR002350">
    <property type="entry name" value="Kazal_dom"/>
</dbReference>
<evidence type="ECO:0000256" key="4">
    <source>
        <dbReference type="SAM" id="MobiDB-lite"/>
    </source>
</evidence>
<evidence type="ECO:0000256" key="1">
    <source>
        <dbReference type="ARBA" id="ARBA00022690"/>
    </source>
</evidence>
<dbReference type="Pfam" id="PF07648">
    <property type="entry name" value="Kazal_2"/>
    <property type="match status" value="4"/>
</dbReference>
<feature type="signal peptide" evidence="5">
    <location>
        <begin position="1"/>
        <end position="18"/>
    </location>
</feature>
<feature type="domain" description="Kazal-like" evidence="6">
    <location>
        <begin position="241"/>
        <end position="291"/>
    </location>
</feature>
<keyword evidence="1" id="KW-0646">Protease inhibitor</keyword>
<feature type="domain" description="Kazal-like" evidence="6">
    <location>
        <begin position="127"/>
        <end position="173"/>
    </location>
</feature>
<evidence type="ECO:0000256" key="3">
    <source>
        <dbReference type="ARBA" id="ARBA00023157"/>
    </source>
</evidence>
<dbReference type="CDD" id="cd00104">
    <property type="entry name" value="KAZAL_FS"/>
    <property type="match status" value="4"/>
</dbReference>
<feature type="compositionally biased region" description="Basic and acidic residues" evidence="4">
    <location>
        <begin position="80"/>
        <end position="92"/>
    </location>
</feature>
<dbReference type="Gene3D" id="3.30.60.30">
    <property type="match status" value="4"/>
</dbReference>
<dbReference type="GO" id="GO:0005576">
    <property type="term" value="C:extracellular region"/>
    <property type="evidence" value="ECO:0007669"/>
    <property type="project" value="TreeGrafter"/>
</dbReference>
<evidence type="ECO:0000313" key="7">
    <source>
        <dbReference type="EMBL" id="GFT42851.1"/>
    </source>
</evidence>